<proteinExistence type="predicted"/>
<keyword evidence="1" id="KW-0732">Signal</keyword>
<dbReference type="Proteomes" id="UP001196870">
    <property type="component" value="Unassembled WGS sequence"/>
</dbReference>
<reference evidence="3" key="1">
    <citation type="journal article" date="2021" name="Syst. Appl. Microbiol.">
        <title>Roseomonas hellenica sp. nov., isolated from roots of wild-growing Alkanna tinctoria.</title>
        <authorList>
            <person name="Rat A."/>
            <person name="Naranjo H.D."/>
            <person name="Lebbe L."/>
            <person name="Cnockaert M."/>
            <person name="Krigas N."/>
            <person name="Grigoriadou K."/>
            <person name="Maloupa E."/>
            <person name="Willems A."/>
        </authorList>
    </citation>
    <scope>NUCLEOTIDE SEQUENCE [LARGE SCALE GENOMIC DNA]</scope>
    <source>
        <strain evidence="3">LMG 31523</strain>
    </source>
</reference>
<protein>
    <submittedName>
        <fullName evidence="2">Uncharacterized protein</fullName>
    </submittedName>
</protein>
<accession>A0ABS5F121</accession>
<organism evidence="2 3">
    <name type="scientific">Plastoroseomonas hellenica</name>
    <dbReference type="NCBI Taxonomy" id="2687306"/>
    <lineage>
        <taxon>Bacteria</taxon>
        <taxon>Pseudomonadati</taxon>
        <taxon>Pseudomonadota</taxon>
        <taxon>Alphaproteobacteria</taxon>
        <taxon>Acetobacterales</taxon>
        <taxon>Acetobacteraceae</taxon>
        <taxon>Plastoroseomonas</taxon>
    </lineage>
</organism>
<sequence>MSATLLRIAAVIALAAILPWLAHAAPSLEHAPEAEARFLERCVDEGMTPWACRTFMETLQQQLGYAGFLDYAAAGRPDAAPAAARLSASR</sequence>
<feature type="signal peptide" evidence="1">
    <location>
        <begin position="1"/>
        <end position="24"/>
    </location>
</feature>
<feature type="chain" id="PRO_5047448095" evidence="1">
    <location>
        <begin position="25"/>
        <end position="90"/>
    </location>
</feature>
<keyword evidence="3" id="KW-1185">Reference proteome</keyword>
<evidence type="ECO:0000313" key="2">
    <source>
        <dbReference type="EMBL" id="MBR0666273.1"/>
    </source>
</evidence>
<name>A0ABS5F121_9PROT</name>
<evidence type="ECO:0000313" key="3">
    <source>
        <dbReference type="Proteomes" id="UP001196870"/>
    </source>
</evidence>
<comment type="caution">
    <text evidence="2">The sequence shown here is derived from an EMBL/GenBank/DDBJ whole genome shotgun (WGS) entry which is preliminary data.</text>
</comment>
<dbReference type="RefSeq" id="WP_211853946.1">
    <property type="nucleotide sequence ID" value="NZ_JAAGBB010000021.1"/>
</dbReference>
<dbReference type="EMBL" id="JAAGBB010000021">
    <property type="protein sequence ID" value="MBR0666273.1"/>
    <property type="molecule type" value="Genomic_DNA"/>
</dbReference>
<gene>
    <name evidence="2" type="ORF">GXW71_18065</name>
</gene>
<evidence type="ECO:0000256" key="1">
    <source>
        <dbReference type="SAM" id="SignalP"/>
    </source>
</evidence>